<sequence length="317" mass="36743">MNAVPVRFIESVLRTSGPSPCQVGQISGVWGKARAAYEKKTFRLHLTYIGRQERSLHYILYDWELNDAKTLSLEVLREVAENIGEIEFHATEDRTRNNEWQSVSPELEKGLLRLVLRLDVPKKVLKLSYCPDLYEELKSRYYNLLRSFTSLELTSFDDRSIVGIVQDTVSSGRLRSISVDQMVPATVLTTDFWVDYFFSPRCEALSVTFEDHGFSVVLGIINRWKRRRPGALSPNKTIDKLIVDPNELLDAGMIQMSVDSIDAEILGRIQRRGETCERIDSFYRIEHPMDSSSNIYAVFFEQLRIWGRRWFKCILLF</sequence>
<accession>A0A1I7YSH8</accession>
<proteinExistence type="predicted"/>
<dbReference type="WBParaSite" id="L893_g19385.t1">
    <property type="protein sequence ID" value="L893_g19385.t1"/>
    <property type="gene ID" value="L893_g19385"/>
</dbReference>
<reference evidence="2" key="1">
    <citation type="submission" date="2016-11" db="UniProtKB">
        <authorList>
            <consortium name="WormBaseParasite"/>
        </authorList>
    </citation>
    <scope>IDENTIFICATION</scope>
</reference>
<dbReference type="AlphaFoldDB" id="A0A1I7YSH8"/>
<name>A0A1I7YSH8_9BILA</name>
<keyword evidence="1" id="KW-1185">Reference proteome</keyword>
<evidence type="ECO:0000313" key="1">
    <source>
        <dbReference type="Proteomes" id="UP000095287"/>
    </source>
</evidence>
<dbReference type="Proteomes" id="UP000095287">
    <property type="component" value="Unplaced"/>
</dbReference>
<evidence type="ECO:0000313" key="2">
    <source>
        <dbReference type="WBParaSite" id="L893_g19385.t1"/>
    </source>
</evidence>
<protein>
    <submittedName>
        <fullName evidence="2">FBA_2 domain-containing protein</fullName>
    </submittedName>
</protein>
<organism evidence="1 2">
    <name type="scientific">Steinernema glaseri</name>
    <dbReference type="NCBI Taxonomy" id="37863"/>
    <lineage>
        <taxon>Eukaryota</taxon>
        <taxon>Metazoa</taxon>
        <taxon>Ecdysozoa</taxon>
        <taxon>Nematoda</taxon>
        <taxon>Chromadorea</taxon>
        <taxon>Rhabditida</taxon>
        <taxon>Tylenchina</taxon>
        <taxon>Panagrolaimomorpha</taxon>
        <taxon>Strongyloidoidea</taxon>
        <taxon>Steinernematidae</taxon>
        <taxon>Steinernema</taxon>
    </lineage>
</organism>